<dbReference type="InterPro" id="IPR007671">
    <property type="entry name" value="Selenoprotein-P_N"/>
</dbReference>
<dbReference type="GO" id="GO:0001887">
    <property type="term" value="P:selenium compound metabolic process"/>
    <property type="evidence" value="ECO:0007669"/>
    <property type="project" value="TreeGrafter"/>
</dbReference>
<reference evidence="8" key="1">
    <citation type="submission" date="2025-08" db="UniProtKB">
        <authorList>
            <consortium name="Ensembl"/>
        </authorList>
    </citation>
    <scope>IDENTIFICATION</scope>
</reference>
<evidence type="ECO:0000256" key="3">
    <source>
        <dbReference type="ARBA" id="ARBA00022729"/>
    </source>
</evidence>
<proteinExistence type="predicted"/>
<dbReference type="Pfam" id="PF04592">
    <property type="entry name" value="SelP_N"/>
    <property type="match status" value="1"/>
</dbReference>
<dbReference type="GO" id="GO:0008430">
    <property type="term" value="F:selenium binding"/>
    <property type="evidence" value="ECO:0007669"/>
    <property type="project" value="InterPro"/>
</dbReference>
<keyword evidence="3" id="KW-0732">Signal</keyword>
<feature type="compositionally biased region" description="Basic residues" evidence="6">
    <location>
        <begin position="178"/>
        <end position="192"/>
    </location>
</feature>
<organism evidence="8 9">
    <name type="scientific">Cyclopterus lumpus</name>
    <name type="common">Lumpsucker</name>
    <dbReference type="NCBI Taxonomy" id="8103"/>
    <lineage>
        <taxon>Eukaryota</taxon>
        <taxon>Metazoa</taxon>
        <taxon>Chordata</taxon>
        <taxon>Craniata</taxon>
        <taxon>Vertebrata</taxon>
        <taxon>Euteleostomi</taxon>
        <taxon>Actinopterygii</taxon>
        <taxon>Neopterygii</taxon>
        <taxon>Teleostei</taxon>
        <taxon>Neoteleostei</taxon>
        <taxon>Acanthomorphata</taxon>
        <taxon>Eupercaria</taxon>
        <taxon>Perciformes</taxon>
        <taxon>Cottioidei</taxon>
        <taxon>Cottales</taxon>
        <taxon>Cyclopteridae</taxon>
        <taxon>Cyclopterus</taxon>
    </lineage>
</organism>
<evidence type="ECO:0000256" key="2">
    <source>
        <dbReference type="ARBA" id="ARBA00022525"/>
    </source>
</evidence>
<reference evidence="8" key="2">
    <citation type="submission" date="2025-09" db="UniProtKB">
        <authorList>
            <consortium name="Ensembl"/>
        </authorList>
    </citation>
    <scope>IDENTIFICATION</scope>
</reference>
<dbReference type="InterPro" id="IPR037941">
    <property type="entry name" value="SeP"/>
</dbReference>
<dbReference type="Ensembl" id="ENSCLMT00005016124.1">
    <property type="protein sequence ID" value="ENSCLMP00005015163.1"/>
    <property type="gene ID" value="ENSCLMG00005007923.1"/>
</dbReference>
<keyword evidence="5" id="KW-0325">Glycoprotein</keyword>
<dbReference type="GeneTree" id="ENSGT00510000049326"/>
<comment type="subcellular location">
    <subcellularLocation>
        <location evidence="1">Secreted</location>
    </subcellularLocation>
</comment>
<evidence type="ECO:0000313" key="9">
    <source>
        <dbReference type="Proteomes" id="UP000694565"/>
    </source>
</evidence>
<accession>A0A8C2X8G1</accession>
<evidence type="ECO:0000256" key="1">
    <source>
        <dbReference type="ARBA" id="ARBA00004613"/>
    </source>
</evidence>
<feature type="compositionally biased region" description="Polar residues" evidence="6">
    <location>
        <begin position="92"/>
        <end position="113"/>
    </location>
</feature>
<name>A0A8C2X8G1_CYCLU</name>
<keyword evidence="2" id="KW-0964">Secreted</keyword>
<evidence type="ECO:0000313" key="8">
    <source>
        <dbReference type="Ensembl" id="ENSCLMP00005015163.1"/>
    </source>
</evidence>
<dbReference type="PANTHER" id="PTHR10105">
    <property type="entry name" value="SELENOPROTEIN P"/>
    <property type="match status" value="1"/>
</dbReference>
<feature type="domain" description="Selenoprotein P N-terminal" evidence="7">
    <location>
        <begin position="1"/>
        <end position="178"/>
    </location>
</feature>
<protein>
    <recommendedName>
        <fullName evidence="7">Selenoprotein P N-terminal domain-containing protein</fullName>
    </recommendedName>
</protein>
<dbReference type="GO" id="GO:0005576">
    <property type="term" value="C:extracellular region"/>
    <property type="evidence" value="ECO:0007669"/>
    <property type="project" value="UniProtKB-SubCell"/>
</dbReference>
<feature type="compositionally biased region" description="Basic residues" evidence="6">
    <location>
        <begin position="133"/>
        <end position="147"/>
    </location>
</feature>
<sequence length="210" mass="24048">MVVNEREAHSRAMYWELKRRAPPGVPVYQQEPLQSDVWEALDGDKDDFLVYDRCGLLTFHIVLPYSFLHNVYVEAAIRATYLRDICNCTANSSLSSGKNETTHVNASQATTIPIVQRGTDAPEVGGTAPEVTHHHHLHHHHPHHPHPHPLQQPPHHHHQNQSQHQHDASQNTTLHTLSHLHHHQHRHQHHHQQQQQPGNHSHPGGLEVDH</sequence>
<keyword evidence="4" id="KW-0712">Selenocysteine</keyword>
<evidence type="ECO:0000256" key="6">
    <source>
        <dbReference type="SAM" id="MobiDB-lite"/>
    </source>
</evidence>
<evidence type="ECO:0000256" key="5">
    <source>
        <dbReference type="ARBA" id="ARBA00023180"/>
    </source>
</evidence>
<keyword evidence="9" id="KW-1185">Reference proteome</keyword>
<dbReference type="PANTHER" id="PTHR10105:SF4">
    <property type="entry name" value="SELENOPROTEIN P2"/>
    <property type="match status" value="1"/>
</dbReference>
<feature type="compositionally biased region" description="Low complexity" evidence="6">
    <location>
        <begin position="193"/>
        <end position="210"/>
    </location>
</feature>
<feature type="region of interest" description="Disordered" evidence="6">
    <location>
        <begin position="92"/>
        <end position="210"/>
    </location>
</feature>
<dbReference type="Proteomes" id="UP000694565">
    <property type="component" value="Unplaced"/>
</dbReference>
<evidence type="ECO:0000256" key="4">
    <source>
        <dbReference type="ARBA" id="ARBA00022933"/>
    </source>
</evidence>
<evidence type="ECO:0000259" key="7">
    <source>
        <dbReference type="Pfam" id="PF04592"/>
    </source>
</evidence>
<dbReference type="AlphaFoldDB" id="A0A8C2X8G1"/>